<evidence type="ECO:0000256" key="2">
    <source>
        <dbReference type="SAM" id="SignalP"/>
    </source>
</evidence>
<dbReference type="InterPro" id="IPR029058">
    <property type="entry name" value="AB_hydrolase_fold"/>
</dbReference>
<dbReference type="GO" id="GO:0016787">
    <property type="term" value="F:hydrolase activity"/>
    <property type="evidence" value="ECO:0007669"/>
    <property type="project" value="UniProtKB-KW"/>
</dbReference>
<dbReference type="RefSeq" id="WP_129987667.1">
    <property type="nucleotide sequence ID" value="NZ_SDPU01000023.1"/>
</dbReference>
<evidence type="ECO:0000313" key="5">
    <source>
        <dbReference type="Proteomes" id="UP000291189"/>
    </source>
</evidence>
<dbReference type="Pfam" id="PF20434">
    <property type="entry name" value="BD-FAE"/>
    <property type="match status" value="1"/>
</dbReference>
<dbReference type="Proteomes" id="UP000291189">
    <property type="component" value="Unassembled WGS sequence"/>
</dbReference>
<evidence type="ECO:0000259" key="3">
    <source>
        <dbReference type="Pfam" id="PF20434"/>
    </source>
</evidence>
<name>A0A4Q5IZ30_9ACTN</name>
<dbReference type="AlphaFoldDB" id="A0A4Q5IZ30"/>
<feature type="chain" id="PRO_5039126948" evidence="2">
    <location>
        <begin position="20"/>
        <end position="428"/>
    </location>
</feature>
<keyword evidence="2" id="KW-0732">Signal</keyword>
<dbReference type="OrthoDB" id="9803828at2"/>
<dbReference type="InterPro" id="IPR049492">
    <property type="entry name" value="BD-FAE-like_dom"/>
</dbReference>
<protein>
    <submittedName>
        <fullName evidence="4">Alpha/beta hydrolase</fullName>
    </submittedName>
</protein>
<comment type="caution">
    <text evidence="4">The sequence shown here is derived from an EMBL/GenBank/DDBJ whole genome shotgun (WGS) entry which is preliminary data.</text>
</comment>
<evidence type="ECO:0000256" key="1">
    <source>
        <dbReference type="ARBA" id="ARBA00022801"/>
    </source>
</evidence>
<keyword evidence="5" id="KW-1185">Reference proteome</keyword>
<dbReference type="InterPro" id="IPR050300">
    <property type="entry name" value="GDXG_lipolytic_enzyme"/>
</dbReference>
<dbReference type="Gene3D" id="3.40.50.1820">
    <property type="entry name" value="alpha/beta hydrolase"/>
    <property type="match status" value="1"/>
</dbReference>
<sequence length="428" mass="46340">MSRLFLLRQVLTAALTANAVRPFPGFRAQVPSFAAGWLTSELAPHLLALTAADAAVELARRPSRRSRAGLALAAGSAAGLGALVAESAQAHRHVDAALRETLGDDYLDRLRATYTDLDLSTPLSQLVWPFRQRDDEVEVVKDVPYEPRHGKRGLLDVYRRRGTDVRDAPVLVQVHGGAWSVGSKDEQGVPLMRHMAARGWVCFAINYRLSPRDPFPAHIVDVKRALAWVKEHAAEYGGDPGYVTITGGSAGGHLTALAALTPNDPTYQPGFEDADTTVQAAVPFYGVYDFAGAIGTRRSADLRDKFLAGRVMFADPSDCLTPFEEASPLARVNADAPPMLVIHGARDSLVEVEQARHFVRALRAVSRQPVAYAELPGTQHAFDVFPSIRSAAVVRGVDRFLRWTYDAATRAAAAQEPVAEPVEGVAAR</sequence>
<proteinExistence type="predicted"/>
<dbReference type="PANTHER" id="PTHR48081:SF33">
    <property type="entry name" value="KYNURENINE FORMAMIDASE"/>
    <property type="match status" value="1"/>
</dbReference>
<evidence type="ECO:0000313" key="4">
    <source>
        <dbReference type="EMBL" id="RYU11392.1"/>
    </source>
</evidence>
<feature type="signal peptide" evidence="2">
    <location>
        <begin position="1"/>
        <end position="19"/>
    </location>
</feature>
<reference evidence="4 5" key="1">
    <citation type="submission" date="2019-01" db="EMBL/GenBank/DDBJ databases">
        <title>Nocardioides guangzhouensis sp. nov., an actinobacterium isolated from soil.</title>
        <authorList>
            <person name="Fu Y."/>
            <person name="Cai Y."/>
            <person name="Lin Z."/>
            <person name="Chen P."/>
        </authorList>
    </citation>
    <scope>NUCLEOTIDE SEQUENCE [LARGE SCALE GENOMIC DNA]</scope>
    <source>
        <strain evidence="4 5">NBRC 105384</strain>
    </source>
</reference>
<dbReference type="EMBL" id="SDPU01000023">
    <property type="protein sequence ID" value="RYU11392.1"/>
    <property type="molecule type" value="Genomic_DNA"/>
</dbReference>
<dbReference type="PANTHER" id="PTHR48081">
    <property type="entry name" value="AB HYDROLASE SUPERFAMILY PROTEIN C4A8.06C"/>
    <property type="match status" value="1"/>
</dbReference>
<gene>
    <name evidence="4" type="ORF">ETU37_12455</name>
</gene>
<organism evidence="4 5">
    <name type="scientific">Nocardioides iriomotensis</name>
    <dbReference type="NCBI Taxonomy" id="715784"/>
    <lineage>
        <taxon>Bacteria</taxon>
        <taxon>Bacillati</taxon>
        <taxon>Actinomycetota</taxon>
        <taxon>Actinomycetes</taxon>
        <taxon>Propionibacteriales</taxon>
        <taxon>Nocardioidaceae</taxon>
        <taxon>Nocardioides</taxon>
    </lineage>
</organism>
<feature type="domain" description="BD-FAE-like" evidence="3">
    <location>
        <begin position="155"/>
        <end position="362"/>
    </location>
</feature>
<dbReference type="SUPFAM" id="SSF53474">
    <property type="entry name" value="alpha/beta-Hydrolases"/>
    <property type="match status" value="1"/>
</dbReference>
<keyword evidence="1 4" id="KW-0378">Hydrolase</keyword>
<accession>A0A4Q5IZ30</accession>